<dbReference type="GO" id="GO:0004497">
    <property type="term" value="F:monooxygenase activity"/>
    <property type="evidence" value="ECO:0007669"/>
    <property type="project" value="InterPro"/>
</dbReference>
<dbReference type="GO" id="GO:0005506">
    <property type="term" value="F:iron ion binding"/>
    <property type="evidence" value="ECO:0007669"/>
    <property type="project" value="InterPro"/>
</dbReference>
<protein>
    <recommendedName>
        <fullName evidence="7">Cytochrome P450</fullName>
    </recommendedName>
</protein>
<comment type="similarity">
    <text evidence="1">Belongs to the cytochrome P450 family.</text>
</comment>
<dbReference type="EMBL" id="MCFJ01000002">
    <property type="protein sequence ID" value="ORY70355.1"/>
    <property type="molecule type" value="Genomic_DNA"/>
</dbReference>
<dbReference type="Proteomes" id="UP000193689">
    <property type="component" value="Unassembled WGS sequence"/>
</dbReference>
<comment type="caution">
    <text evidence="5">The sequence shown here is derived from an EMBL/GenBank/DDBJ whole genome shotgun (WGS) entry which is preliminary data.</text>
</comment>
<dbReference type="STRING" id="1141098.A0A1Y2EHV5"/>
<evidence type="ECO:0000313" key="5">
    <source>
        <dbReference type="EMBL" id="ORY70355.1"/>
    </source>
</evidence>
<dbReference type="AlphaFoldDB" id="A0A1Y2EHV5"/>
<dbReference type="SUPFAM" id="SSF48264">
    <property type="entry name" value="Cytochrome P450"/>
    <property type="match status" value="1"/>
</dbReference>
<gene>
    <name evidence="5" type="ORF">BCR38DRAFT_333255</name>
</gene>
<keyword evidence="4" id="KW-0408">Iron</keyword>
<dbReference type="GeneID" id="63771418"/>
<dbReference type="InterPro" id="IPR036396">
    <property type="entry name" value="Cyt_P450_sf"/>
</dbReference>
<dbReference type="GO" id="GO:0016705">
    <property type="term" value="F:oxidoreductase activity, acting on paired donors, with incorporation or reduction of molecular oxygen"/>
    <property type="evidence" value="ECO:0007669"/>
    <property type="project" value="InterPro"/>
</dbReference>
<keyword evidence="6" id="KW-1185">Reference proteome</keyword>
<evidence type="ECO:0000256" key="4">
    <source>
        <dbReference type="ARBA" id="ARBA00023004"/>
    </source>
</evidence>
<dbReference type="InterPro" id="IPR001128">
    <property type="entry name" value="Cyt_P450"/>
</dbReference>
<sequence>IWSEDADKLDFDRWNRISQTKAGSPYAFAAFNGGPRVCIKKRFAMLLFKVVLVEMGKRFEFEMVREMNITVGAEIRR</sequence>
<evidence type="ECO:0000256" key="1">
    <source>
        <dbReference type="ARBA" id="ARBA00010617"/>
    </source>
</evidence>
<organism evidence="5 6">
    <name type="scientific">Pseudomassariella vexata</name>
    <dbReference type="NCBI Taxonomy" id="1141098"/>
    <lineage>
        <taxon>Eukaryota</taxon>
        <taxon>Fungi</taxon>
        <taxon>Dikarya</taxon>
        <taxon>Ascomycota</taxon>
        <taxon>Pezizomycotina</taxon>
        <taxon>Sordariomycetes</taxon>
        <taxon>Xylariomycetidae</taxon>
        <taxon>Amphisphaeriales</taxon>
        <taxon>Pseudomassariaceae</taxon>
        <taxon>Pseudomassariella</taxon>
    </lineage>
</organism>
<feature type="non-terminal residue" evidence="5">
    <location>
        <position position="1"/>
    </location>
</feature>
<evidence type="ECO:0000256" key="3">
    <source>
        <dbReference type="ARBA" id="ARBA00023002"/>
    </source>
</evidence>
<reference evidence="5 6" key="1">
    <citation type="submission" date="2016-07" db="EMBL/GenBank/DDBJ databases">
        <title>Pervasive Adenine N6-methylation of Active Genes in Fungi.</title>
        <authorList>
            <consortium name="DOE Joint Genome Institute"/>
            <person name="Mondo S.J."/>
            <person name="Dannebaum R.O."/>
            <person name="Kuo R.C."/>
            <person name="Labutti K."/>
            <person name="Haridas S."/>
            <person name="Kuo A."/>
            <person name="Salamov A."/>
            <person name="Ahrendt S.R."/>
            <person name="Lipzen A."/>
            <person name="Sullivan W."/>
            <person name="Andreopoulos W.B."/>
            <person name="Clum A."/>
            <person name="Lindquist E."/>
            <person name="Daum C."/>
            <person name="Ramamoorthy G.K."/>
            <person name="Gryganskyi A."/>
            <person name="Culley D."/>
            <person name="Magnuson J.K."/>
            <person name="James T.Y."/>
            <person name="O'Malley M.A."/>
            <person name="Stajich J.E."/>
            <person name="Spatafora J.W."/>
            <person name="Visel A."/>
            <person name="Grigoriev I.V."/>
        </authorList>
    </citation>
    <scope>NUCLEOTIDE SEQUENCE [LARGE SCALE GENOMIC DNA]</scope>
    <source>
        <strain evidence="5 6">CBS 129021</strain>
    </source>
</reference>
<dbReference type="Gene3D" id="1.10.630.10">
    <property type="entry name" value="Cytochrome P450"/>
    <property type="match status" value="1"/>
</dbReference>
<evidence type="ECO:0008006" key="7">
    <source>
        <dbReference type="Google" id="ProtNLM"/>
    </source>
</evidence>
<keyword evidence="2" id="KW-0479">Metal-binding</keyword>
<dbReference type="PANTHER" id="PTHR24296">
    <property type="entry name" value="CYTOCHROME P450"/>
    <property type="match status" value="1"/>
</dbReference>
<dbReference type="RefSeq" id="XP_040720305.1">
    <property type="nucleotide sequence ID" value="XM_040855206.1"/>
</dbReference>
<dbReference type="GO" id="GO:0020037">
    <property type="term" value="F:heme binding"/>
    <property type="evidence" value="ECO:0007669"/>
    <property type="project" value="InterPro"/>
</dbReference>
<name>A0A1Y2EHV5_9PEZI</name>
<dbReference type="OrthoDB" id="3203564at2759"/>
<dbReference type="InParanoid" id="A0A1Y2EHV5"/>
<dbReference type="Pfam" id="PF00067">
    <property type="entry name" value="p450"/>
    <property type="match status" value="1"/>
</dbReference>
<proteinExistence type="inferred from homology"/>
<accession>A0A1Y2EHV5</accession>
<evidence type="ECO:0000256" key="2">
    <source>
        <dbReference type="ARBA" id="ARBA00022723"/>
    </source>
</evidence>
<keyword evidence="3" id="KW-0560">Oxidoreductase</keyword>
<evidence type="ECO:0000313" key="6">
    <source>
        <dbReference type="Proteomes" id="UP000193689"/>
    </source>
</evidence>